<dbReference type="InterPro" id="IPR053156">
    <property type="entry name" value="T6SS_TssM-like"/>
</dbReference>
<dbReference type="InterPro" id="IPR009612">
    <property type="entry name" value="IcmF-rel"/>
</dbReference>
<dbReference type="Pfam" id="PF14331">
    <property type="entry name" value="IcmF-related_N"/>
    <property type="match status" value="1"/>
</dbReference>
<dbReference type="SUPFAM" id="SSF52540">
    <property type="entry name" value="P-loop containing nucleoside triphosphate hydrolases"/>
    <property type="match status" value="1"/>
</dbReference>
<dbReference type="PANTHER" id="PTHR36153:SF1">
    <property type="entry name" value="TYPE VI SECRETION SYSTEM COMPONENT TSSM1"/>
    <property type="match status" value="1"/>
</dbReference>
<evidence type="ECO:0000313" key="6">
    <source>
        <dbReference type="Proteomes" id="UP000196842"/>
    </source>
</evidence>
<sequence length="1172" mass="132293">MKMFWKKLLSVLGRAWVWSLLLVVVMSALVWLFGPLFAVAELRILESATSRLLVAITLLLGWGLAMVFVGWRAGKRDEKQQASDTERERVLEGIAIDKESRELTRRFKDAVRLISRSSLYDGRGESARQELPWYLMIGPEGSGKTSLLDFSGLDFPLNKVQRKLTRDTRSTSCCDWYLTDQAVIMDTAGRYLSQKGSEVDGSAWRTLLSLLRERRRVRPLSGVLVTLPVELLIEDKSNQLESVAETVRARLDEIHRQLSIEVPVYLVLTKTDAVEGFDEFFDQLSREESRQVLGSTFGKGERGTDIDVVGKAFDSLLQRLSSQVITRLHQERDIQRRGRMLEFPVQLGRIAHSLNIFVELAFSGNRYQRASHLRGFYLTRAPHMIDQAKPSQEQAAHDHDSIGLPLRHAGRPRFIHDLLARVIFPESRLAMLDKDVRRQLGWRQRAILGGAVLVVAVAGVVWATGFNINHDRLETLRLTAQQLVKLRSQIAPQDDVLTVLDALNTHYQATRVFSDPADLSLYERNGLYQGRAANQALLAGYHAQLQRLLLPRLAGLLEAQMQASTSDRDQLLGSLRAYLMLVRQERRDSAWLREWIAADWTIRYAAHAQAQRQLNEHVQRLLELPFDYPGNAELVAQTRQVLRNESLANVIYRVLREKARTLPEYSLAQRIGPQQIVLTGTDYRIPGFYTRHGYQQYFVVQGSTVVSDILRDNWVLGESAALGTADLRRLMVELEQLYFRDYANHWSEAVGRTSLQPFEGPKPGALQMAGLSAANSPLVQLLVEVRDNTRFPSVAESIDKLPVPDKTGLAPGAIGKAVSTVGGQAQQALADSLPDAAKKALQRRFDPLHRLLDEENAPGPDLMSVFSALDDVQQQMATLGRSGQPELAAFEMARGRMGGQRDALSNLRNTAASLPQPVAGWFNGLAEDAWSYVLHQSYQYVNQRYKDELYSFYGQALDKRYPFYAHSHSDVAISDFREFFKSQGLADRFFNSYLKPFVSGEPGHYRLRSIDGYSLPMSRAYLDQMSVVHAIRNSFFAGSAQEPQVQFKLEPYTLDPNVSRAEFRLGNQSMEYRHGPIVPVAFTWPTEIENGRASLVMDRMAGRPMGIEKNTGPWSLFRLLDLMQTEPLKGRDVLVLKADVGGMRANYLLLSQRSANPFDMSALRGLRMPAQL</sequence>
<evidence type="ECO:0000259" key="4">
    <source>
        <dbReference type="Pfam" id="PF14331"/>
    </source>
</evidence>
<evidence type="ECO:0000256" key="1">
    <source>
        <dbReference type="SAM" id="Phobius"/>
    </source>
</evidence>
<dbReference type="EMBL" id="LT855380">
    <property type="protein sequence ID" value="SMS10647.1"/>
    <property type="molecule type" value="Genomic_DNA"/>
</dbReference>
<feature type="domain" description="Type VI secretion system IcmF C-terminal" evidence="2">
    <location>
        <begin position="1047"/>
        <end position="1151"/>
    </location>
</feature>
<keyword evidence="1" id="KW-1133">Transmembrane helix</keyword>
<dbReference type="Proteomes" id="UP000196842">
    <property type="component" value="Chromosome I"/>
</dbReference>
<organism evidence="5 6">
    <name type="scientific">Pseudomonas viridiflava</name>
    <name type="common">Phytomonas viridiflava</name>
    <dbReference type="NCBI Taxonomy" id="33069"/>
    <lineage>
        <taxon>Bacteria</taxon>
        <taxon>Pseudomonadati</taxon>
        <taxon>Pseudomonadota</taxon>
        <taxon>Gammaproteobacteria</taxon>
        <taxon>Pseudomonadales</taxon>
        <taxon>Pseudomonadaceae</taxon>
        <taxon>Pseudomonas</taxon>
    </lineage>
</organism>
<name>A0A1Y6JL00_PSEVI</name>
<feature type="transmembrane region" description="Helical" evidence="1">
    <location>
        <begin position="52"/>
        <end position="71"/>
    </location>
</feature>
<reference evidence="5 6" key="1">
    <citation type="submission" date="2017-05" db="EMBL/GenBank/DDBJ databases">
        <authorList>
            <person name="Song R."/>
            <person name="Chenine A.L."/>
            <person name="Ruprecht R.M."/>
        </authorList>
    </citation>
    <scope>NUCLEOTIDE SEQUENCE [LARGE SCALE GENOMIC DNA]</scope>
    <source>
        <strain evidence="5 6">CFBP 1590</strain>
    </source>
</reference>
<dbReference type="Pfam" id="PF06744">
    <property type="entry name" value="IcmF_C"/>
    <property type="match status" value="1"/>
</dbReference>
<feature type="domain" description="Type VI secretion system component TssM1 N-terminal" evidence="4">
    <location>
        <begin position="198"/>
        <end position="449"/>
    </location>
</feature>
<proteinExistence type="predicted"/>
<dbReference type="InterPro" id="IPR017731">
    <property type="entry name" value="TssM1-like"/>
</dbReference>
<dbReference type="Pfam" id="PF06761">
    <property type="entry name" value="IcmF-related"/>
    <property type="match status" value="1"/>
</dbReference>
<protein>
    <submittedName>
        <fullName evidence="5">Type VI secretion protein IcmF</fullName>
    </submittedName>
</protein>
<evidence type="ECO:0000313" key="5">
    <source>
        <dbReference type="EMBL" id="SMS10647.1"/>
    </source>
</evidence>
<evidence type="ECO:0000259" key="3">
    <source>
        <dbReference type="Pfam" id="PF06761"/>
    </source>
</evidence>
<dbReference type="RefSeq" id="WP_088235414.1">
    <property type="nucleotide sequence ID" value="NZ_LT855380.1"/>
</dbReference>
<dbReference type="KEGG" id="pvd:CFBP1590__3061"/>
<dbReference type="InterPro" id="IPR025743">
    <property type="entry name" value="TssM1_N"/>
</dbReference>
<feature type="domain" description="IcmF-related" evidence="3">
    <location>
        <begin position="500"/>
        <end position="790"/>
    </location>
</feature>
<accession>A0A1Y6JL00</accession>
<dbReference type="PANTHER" id="PTHR36153">
    <property type="entry name" value="INNER MEMBRANE PROTEIN-RELATED"/>
    <property type="match status" value="1"/>
</dbReference>
<keyword evidence="1" id="KW-0812">Transmembrane</keyword>
<gene>
    <name evidence="5" type="ORF">CFBP1590__3061</name>
</gene>
<dbReference type="AlphaFoldDB" id="A0A1Y6JL00"/>
<keyword evidence="1" id="KW-0472">Membrane</keyword>
<dbReference type="GeneID" id="47764718"/>
<feature type="transmembrane region" description="Helical" evidence="1">
    <location>
        <begin position="446"/>
        <end position="468"/>
    </location>
</feature>
<feature type="transmembrane region" description="Helical" evidence="1">
    <location>
        <begin position="12"/>
        <end position="32"/>
    </location>
</feature>
<dbReference type="NCBIfam" id="TIGR03348">
    <property type="entry name" value="VI_IcmF"/>
    <property type="match status" value="1"/>
</dbReference>
<dbReference type="InterPro" id="IPR027417">
    <property type="entry name" value="P-loop_NTPase"/>
</dbReference>
<dbReference type="InterPro" id="IPR010623">
    <property type="entry name" value="IcmF_C"/>
</dbReference>
<evidence type="ECO:0000259" key="2">
    <source>
        <dbReference type="Pfam" id="PF06744"/>
    </source>
</evidence>